<feature type="transmembrane region" description="Helical" evidence="10">
    <location>
        <begin position="95"/>
        <end position="116"/>
    </location>
</feature>
<dbReference type="Proteomes" id="UP000295627">
    <property type="component" value="Unassembled WGS sequence"/>
</dbReference>
<dbReference type="NCBIfam" id="TIGR01297">
    <property type="entry name" value="CDF"/>
    <property type="match status" value="1"/>
</dbReference>
<dbReference type="InterPro" id="IPR050291">
    <property type="entry name" value="CDF_Transporter"/>
</dbReference>
<evidence type="ECO:0000256" key="2">
    <source>
        <dbReference type="ARBA" id="ARBA00008114"/>
    </source>
</evidence>
<evidence type="ECO:0000256" key="4">
    <source>
        <dbReference type="ARBA" id="ARBA00022475"/>
    </source>
</evidence>
<evidence type="ECO:0000256" key="6">
    <source>
        <dbReference type="ARBA" id="ARBA00022989"/>
    </source>
</evidence>
<evidence type="ECO:0000313" key="14">
    <source>
        <dbReference type="Proteomes" id="UP000295627"/>
    </source>
</evidence>
<dbReference type="InterPro" id="IPR036837">
    <property type="entry name" value="Cation_efflux_CTD_sf"/>
</dbReference>
<dbReference type="Pfam" id="PF01545">
    <property type="entry name" value="Cation_efflux"/>
    <property type="match status" value="1"/>
</dbReference>
<comment type="subcellular location">
    <subcellularLocation>
        <location evidence="1">Cell membrane</location>
        <topology evidence="1">Multi-pass membrane protein</topology>
    </subcellularLocation>
</comment>
<dbReference type="Gene3D" id="3.30.70.1350">
    <property type="entry name" value="Cation efflux protein, cytoplasmic domain"/>
    <property type="match status" value="1"/>
</dbReference>
<evidence type="ECO:0000259" key="11">
    <source>
        <dbReference type="Pfam" id="PF01545"/>
    </source>
</evidence>
<dbReference type="FunFam" id="3.30.70.1350:FF:000014">
    <property type="entry name" value="Cation efflux system protein"/>
    <property type="match status" value="1"/>
</dbReference>
<feature type="region of interest" description="Disordered" evidence="9">
    <location>
        <begin position="1"/>
        <end position="25"/>
    </location>
</feature>
<reference evidence="13 14" key="1">
    <citation type="journal article" date="2019" name="Sci. Rep.">
        <title>Extended insight into the Mycobacterium chelonae-abscessus complex through whole genome sequencing of Mycobacterium salmoniphilum outbreak and Mycobacterium salmoniphilum-like strains.</title>
        <authorList>
            <person name="Behra P.R.K."/>
            <person name="Das S."/>
            <person name="Pettersson B.M.F."/>
            <person name="Shirreff L."/>
            <person name="DuCote T."/>
            <person name="Jacobsson K.G."/>
            <person name="Ennis D.G."/>
            <person name="Kirsebom L.A."/>
        </authorList>
    </citation>
    <scope>NUCLEOTIDE SEQUENCE [LARGE SCALE GENOMIC DNA]</scope>
    <source>
        <strain evidence="13 14">DSM 45524</strain>
    </source>
</reference>
<organism evidence="13 14">
    <name type="scientific">Mycobacteroides franklinii</name>
    <dbReference type="NCBI Taxonomy" id="948102"/>
    <lineage>
        <taxon>Bacteria</taxon>
        <taxon>Bacillati</taxon>
        <taxon>Actinomycetota</taxon>
        <taxon>Actinomycetes</taxon>
        <taxon>Mycobacteriales</taxon>
        <taxon>Mycobacteriaceae</taxon>
        <taxon>Mycobacteroides</taxon>
    </lineage>
</organism>
<dbReference type="PANTHER" id="PTHR43840:SF15">
    <property type="entry name" value="MITOCHONDRIAL METAL TRANSPORTER 1-RELATED"/>
    <property type="match status" value="1"/>
</dbReference>
<evidence type="ECO:0000256" key="3">
    <source>
        <dbReference type="ARBA" id="ARBA00022448"/>
    </source>
</evidence>
<feature type="transmembrane region" description="Helical" evidence="10">
    <location>
        <begin position="65"/>
        <end position="89"/>
    </location>
</feature>
<feature type="compositionally biased region" description="Basic and acidic residues" evidence="9">
    <location>
        <begin position="9"/>
        <end position="24"/>
    </location>
</feature>
<evidence type="ECO:0000256" key="10">
    <source>
        <dbReference type="SAM" id="Phobius"/>
    </source>
</evidence>
<feature type="transmembrane region" description="Helical" evidence="10">
    <location>
        <begin position="229"/>
        <end position="246"/>
    </location>
</feature>
<dbReference type="GO" id="GO:0015086">
    <property type="term" value="F:cadmium ion transmembrane transporter activity"/>
    <property type="evidence" value="ECO:0007669"/>
    <property type="project" value="TreeGrafter"/>
</dbReference>
<gene>
    <name evidence="13" type="ORF">EJ571_02915</name>
</gene>
<keyword evidence="3" id="KW-0813">Transport</keyword>
<keyword evidence="8 10" id="KW-0472">Membrane</keyword>
<evidence type="ECO:0000259" key="12">
    <source>
        <dbReference type="Pfam" id="PF16916"/>
    </source>
</evidence>
<dbReference type="Pfam" id="PF16916">
    <property type="entry name" value="ZT_dimer"/>
    <property type="match status" value="1"/>
</dbReference>
<evidence type="ECO:0000256" key="7">
    <source>
        <dbReference type="ARBA" id="ARBA00023065"/>
    </source>
</evidence>
<dbReference type="InterPro" id="IPR027470">
    <property type="entry name" value="Cation_efflux_CTD"/>
</dbReference>
<sequence>MSHTRNAAVHHDHDHDHHDHDHHHGAGLKGMLAEIVSPHSHDAADSIDDALSSSAAGTRAVKISLVALLVTAAFQVAIVVVSGSVALAADTIHNFSDALTAVPLWIAFALGTRAATRRYTYGFGRAEDLAGLFVVSMIALSAVVAGYEAVLRLVHPVQISQLGWVAAAGVVGFIGNELVALYRIRVGRQIGSAALIADGLHARTDGFTSLAVVLGARGVALGYPLADPIIGLVITVAILAVLRTAVRDVFRRLMDGVDPALVDAAEAALAAQPGVRAVRSVRLRWIGHRLHADAELDIDPEVSLVDAHRIAHVAEHELTHAVPKLDTALIHAYPGH</sequence>
<dbReference type="AlphaFoldDB" id="A0A4R5PGJ2"/>
<keyword evidence="4" id="KW-1003">Cell membrane</keyword>
<dbReference type="InterPro" id="IPR027469">
    <property type="entry name" value="Cation_efflux_TMD_sf"/>
</dbReference>
<dbReference type="Gene3D" id="1.20.1510.10">
    <property type="entry name" value="Cation efflux protein transmembrane domain"/>
    <property type="match status" value="1"/>
</dbReference>
<dbReference type="GO" id="GO:0005886">
    <property type="term" value="C:plasma membrane"/>
    <property type="evidence" value="ECO:0007669"/>
    <property type="project" value="UniProtKB-SubCell"/>
</dbReference>
<evidence type="ECO:0000256" key="9">
    <source>
        <dbReference type="SAM" id="MobiDB-lite"/>
    </source>
</evidence>
<comment type="similarity">
    <text evidence="2">Belongs to the cation diffusion facilitator (CDF) transporter (TC 2.A.4) family.</text>
</comment>
<dbReference type="FunFam" id="1.20.1510.10:FF:000006">
    <property type="entry name" value="Divalent cation efflux transporter"/>
    <property type="match status" value="1"/>
</dbReference>
<dbReference type="SUPFAM" id="SSF161111">
    <property type="entry name" value="Cation efflux protein transmembrane domain-like"/>
    <property type="match status" value="1"/>
</dbReference>
<protein>
    <submittedName>
        <fullName evidence="13">Cation transporter</fullName>
    </submittedName>
</protein>
<dbReference type="SUPFAM" id="SSF160240">
    <property type="entry name" value="Cation efflux protein cytoplasmic domain-like"/>
    <property type="match status" value="1"/>
</dbReference>
<dbReference type="InterPro" id="IPR002524">
    <property type="entry name" value="Cation_efflux"/>
</dbReference>
<feature type="domain" description="Cation efflux protein transmembrane" evidence="11">
    <location>
        <begin position="61"/>
        <end position="254"/>
    </location>
</feature>
<dbReference type="RefSeq" id="WP_078336478.1">
    <property type="nucleotide sequence ID" value="NZ_MAFQ01000020.1"/>
</dbReference>
<dbReference type="InterPro" id="IPR058533">
    <property type="entry name" value="Cation_efflux_TM"/>
</dbReference>
<keyword evidence="6 10" id="KW-1133">Transmembrane helix</keyword>
<dbReference type="PANTHER" id="PTHR43840">
    <property type="entry name" value="MITOCHONDRIAL METAL TRANSPORTER 1-RELATED"/>
    <property type="match status" value="1"/>
</dbReference>
<comment type="caution">
    <text evidence="13">The sequence shown here is derived from an EMBL/GenBank/DDBJ whole genome shotgun (WGS) entry which is preliminary data.</text>
</comment>
<evidence type="ECO:0000313" key="13">
    <source>
        <dbReference type="EMBL" id="TDH24854.1"/>
    </source>
</evidence>
<keyword evidence="5 10" id="KW-0812">Transmembrane</keyword>
<proteinExistence type="inferred from homology"/>
<keyword evidence="7" id="KW-0406">Ion transport</keyword>
<dbReference type="EMBL" id="RXLR01000007">
    <property type="protein sequence ID" value="TDH24854.1"/>
    <property type="molecule type" value="Genomic_DNA"/>
</dbReference>
<evidence type="ECO:0000256" key="8">
    <source>
        <dbReference type="ARBA" id="ARBA00023136"/>
    </source>
</evidence>
<feature type="domain" description="Cation efflux protein cytoplasmic" evidence="12">
    <location>
        <begin position="259"/>
        <end position="332"/>
    </location>
</feature>
<feature type="transmembrane region" description="Helical" evidence="10">
    <location>
        <begin position="128"/>
        <end position="150"/>
    </location>
</feature>
<feature type="transmembrane region" description="Helical" evidence="10">
    <location>
        <begin position="162"/>
        <end position="184"/>
    </location>
</feature>
<dbReference type="GO" id="GO:0015093">
    <property type="term" value="F:ferrous iron transmembrane transporter activity"/>
    <property type="evidence" value="ECO:0007669"/>
    <property type="project" value="TreeGrafter"/>
</dbReference>
<evidence type="ECO:0000256" key="1">
    <source>
        <dbReference type="ARBA" id="ARBA00004651"/>
    </source>
</evidence>
<dbReference type="GO" id="GO:0015341">
    <property type="term" value="F:zinc efflux antiporter activity"/>
    <property type="evidence" value="ECO:0007669"/>
    <property type="project" value="TreeGrafter"/>
</dbReference>
<dbReference type="GO" id="GO:0006882">
    <property type="term" value="P:intracellular zinc ion homeostasis"/>
    <property type="evidence" value="ECO:0007669"/>
    <property type="project" value="TreeGrafter"/>
</dbReference>
<accession>A0A4R5PGJ2</accession>
<evidence type="ECO:0000256" key="5">
    <source>
        <dbReference type="ARBA" id="ARBA00022692"/>
    </source>
</evidence>
<name>A0A4R5PGJ2_9MYCO</name>